<sequence>MSNSDIQGLATRYNNHFEEWKKVQIAVQINLKGLAIILQKFLLFSVRDSADEGRETVDRIIKSYQNKDDESDANLVESYSEVFEDDLESKLDSMPSDSVLVCSLIVNHPGTITLFLQQQSNKLLQMISEISCAYEGFRSKHLAKMAQILEECEVIINRNININTHYLQDEKERNSQQINFIVETFHGISEEMKEIKNFCKNMETYPNEENKIKKYLDFLENFKFFKK</sequence>
<organism evidence="1 2">
    <name type="scientific">Theileria orientalis</name>
    <dbReference type="NCBI Taxonomy" id="68886"/>
    <lineage>
        <taxon>Eukaryota</taxon>
        <taxon>Sar</taxon>
        <taxon>Alveolata</taxon>
        <taxon>Apicomplexa</taxon>
        <taxon>Aconoidasida</taxon>
        <taxon>Piroplasmida</taxon>
        <taxon>Theileriidae</taxon>
        <taxon>Theileria</taxon>
    </lineage>
</organism>
<evidence type="ECO:0000313" key="2">
    <source>
        <dbReference type="Proteomes" id="UP000244811"/>
    </source>
</evidence>
<dbReference type="EMBL" id="CP056071">
    <property type="protein sequence ID" value="UVC49984.1"/>
    <property type="molecule type" value="Genomic_DNA"/>
</dbReference>
<gene>
    <name evidence="1" type="ORF">MACK_003607</name>
</gene>
<evidence type="ECO:0000313" key="1">
    <source>
        <dbReference type="EMBL" id="UVC49984.1"/>
    </source>
</evidence>
<protein>
    <submittedName>
        <fullName evidence="1">Uncharacterized protein</fullName>
    </submittedName>
</protein>
<proteinExistence type="predicted"/>
<dbReference type="Proteomes" id="UP000244811">
    <property type="component" value="Chromosome 2"/>
</dbReference>
<dbReference type="AlphaFoldDB" id="A0A976SJE8"/>
<name>A0A976SJE8_THEOR</name>
<accession>A0A976SJE8</accession>
<reference evidence="1" key="1">
    <citation type="submission" date="2022-07" db="EMBL/GenBank/DDBJ databases">
        <title>Evaluation of T. orientalis genome assembly methods using nanopore sequencing and analysis of variation between genomes.</title>
        <authorList>
            <person name="Yam J."/>
            <person name="Micallef M.L."/>
            <person name="Liu M."/>
            <person name="Djordjevic S.P."/>
            <person name="Bogema D.R."/>
            <person name="Jenkins C."/>
        </authorList>
    </citation>
    <scope>NUCLEOTIDE SEQUENCE</scope>
    <source>
        <strain evidence="1">Goon Nure</strain>
    </source>
</reference>